<name>A0A517NJ89_9BACT</name>
<organism evidence="3 4">
    <name type="scientific">Rubripirellula lacrimiformis</name>
    <dbReference type="NCBI Taxonomy" id="1930273"/>
    <lineage>
        <taxon>Bacteria</taxon>
        <taxon>Pseudomonadati</taxon>
        <taxon>Planctomycetota</taxon>
        <taxon>Planctomycetia</taxon>
        <taxon>Pirellulales</taxon>
        <taxon>Pirellulaceae</taxon>
        <taxon>Rubripirellula</taxon>
    </lineage>
</organism>
<feature type="compositionally biased region" description="Polar residues" evidence="1">
    <location>
        <begin position="129"/>
        <end position="142"/>
    </location>
</feature>
<keyword evidence="4" id="KW-1185">Reference proteome</keyword>
<accession>A0A517NJ89</accession>
<keyword evidence="2" id="KW-0732">Signal</keyword>
<dbReference type="RefSeq" id="WP_145174641.1">
    <property type="nucleotide sequence ID" value="NZ_CP036525.1"/>
</dbReference>
<evidence type="ECO:0000313" key="4">
    <source>
        <dbReference type="Proteomes" id="UP000318538"/>
    </source>
</evidence>
<feature type="region of interest" description="Disordered" evidence="1">
    <location>
        <begin position="24"/>
        <end position="86"/>
    </location>
</feature>
<sequence length="157" mass="16801" precursor="true">MNRLIAILLIPMFMLGHTLPHTHADGGASSSGDHAVRPHLHLGHSNPQHAAPHGHHGDHGHAHRPTQHESTSIDSNLPTGTGWVQQGSDHDSDAVYLSSLPAIRAIAADATSTACPIARSTDPHCPSPRRSNQRVQQAPPQRSASLPIYLLTLSIRL</sequence>
<evidence type="ECO:0000313" key="3">
    <source>
        <dbReference type="EMBL" id="QDT07103.1"/>
    </source>
</evidence>
<dbReference type="EMBL" id="CP036525">
    <property type="protein sequence ID" value="QDT07103.1"/>
    <property type="molecule type" value="Genomic_DNA"/>
</dbReference>
<evidence type="ECO:0000256" key="2">
    <source>
        <dbReference type="SAM" id="SignalP"/>
    </source>
</evidence>
<proteinExistence type="predicted"/>
<reference evidence="3 4" key="1">
    <citation type="submission" date="2019-02" db="EMBL/GenBank/DDBJ databases">
        <title>Deep-cultivation of Planctomycetes and their phenomic and genomic characterization uncovers novel biology.</title>
        <authorList>
            <person name="Wiegand S."/>
            <person name="Jogler M."/>
            <person name="Boedeker C."/>
            <person name="Pinto D."/>
            <person name="Vollmers J."/>
            <person name="Rivas-Marin E."/>
            <person name="Kohn T."/>
            <person name="Peeters S.H."/>
            <person name="Heuer A."/>
            <person name="Rast P."/>
            <person name="Oberbeckmann S."/>
            <person name="Bunk B."/>
            <person name="Jeske O."/>
            <person name="Meyerdierks A."/>
            <person name="Storesund J.E."/>
            <person name="Kallscheuer N."/>
            <person name="Luecker S."/>
            <person name="Lage O.M."/>
            <person name="Pohl T."/>
            <person name="Merkel B.J."/>
            <person name="Hornburger P."/>
            <person name="Mueller R.-W."/>
            <person name="Bruemmer F."/>
            <person name="Labrenz M."/>
            <person name="Spormann A.M."/>
            <person name="Op den Camp H."/>
            <person name="Overmann J."/>
            <person name="Amann R."/>
            <person name="Jetten M.S.M."/>
            <person name="Mascher T."/>
            <person name="Medema M.H."/>
            <person name="Devos D.P."/>
            <person name="Kaster A.-K."/>
            <person name="Ovreas L."/>
            <person name="Rohde M."/>
            <person name="Galperin M.Y."/>
            <person name="Jogler C."/>
        </authorList>
    </citation>
    <scope>NUCLEOTIDE SEQUENCE [LARGE SCALE GENOMIC DNA]</scope>
    <source>
        <strain evidence="3 4">K22_7</strain>
    </source>
</reference>
<protein>
    <recommendedName>
        <fullName evidence="5">Secreted protein</fullName>
    </recommendedName>
</protein>
<dbReference type="AlphaFoldDB" id="A0A517NJ89"/>
<evidence type="ECO:0008006" key="5">
    <source>
        <dbReference type="Google" id="ProtNLM"/>
    </source>
</evidence>
<dbReference type="OrthoDB" id="278458at2"/>
<evidence type="ECO:0000256" key="1">
    <source>
        <dbReference type="SAM" id="MobiDB-lite"/>
    </source>
</evidence>
<gene>
    <name evidence="3" type="ORF">K227x_55280</name>
</gene>
<dbReference type="KEGG" id="rlc:K227x_55280"/>
<feature type="chain" id="PRO_5021823814" description="Secreted protein" evidence="2">
    <location>
        <begin position="24"/>
        <end position="157"/>
    </location>
</feature>
<feature type="region of interest" description="Disordered" evidence="1">
    <location>
        <begin position="117"/>
        <end position="142"/>
    </location>
</feature>
<dbReference type="Proteomes" id="UP000318538">
    <property type="component" value="Chromosome"/>
</dbReference>
<feature type="compositionally biased region" description="Polar residues" evidence="1">
    <location>
        <begin position="68"/>
        <end position="86"/>
    </location>
</feature>
<feature type="signal peptide" evidence="2">
    <location>
        <begin position="1"/>
        <end position="23"/>
    </location>
</feature>